<keyword evidence="10" id="KW-1185">Reference proteome</keyword>
<feature type="transmembrane region" description="Helical" evidence="7">
    <location>
        <begin position="176"/>
        <end position="197"/>
    </location>
</feature>
<proteinExistence type="predicted"/>
<reference evidence="10" key="1">
    <citation type="submission" date="2016-07" db="EMBL/GenBank/DDBJ databases">
        <title>Multiple horizontal gene transfer events from other fungi enriched the ability of initially mycotrophic Trichoderma (Ascomycota) to feed on dead plant biomass.</title>
        <authorList>
            <consortium name="DOE Joint Genome Institute"/>
            <person name="Atanasova L."/>
            <person name="Chenthamara K."/>
            <person name="Zhang J."/>
            <person name="Grujic M."/>
            <person name="Henrissat B."/>
            <person name="Kuo A."/>
            <person name="Aerts A."/>
            <person name="Salamov A."/>
            <person name="Lipzen A."/>
            <person name="Labutti K."/>
            <person name="Barry K."/>
            <person name="Miao Y."/>
            <person name="Rahimi M.J."/>
            <person name="Shen Q."/>
            <person name="Grigoriev I.V."/>
            <person name="Kubicek C.P."/>
            <person name="Druzhinina I.S."/>
        </authorList>
    </citation>
    <scope>NUCLEOTIDE SEQUENCE [LARGE SCALE GENOMIC DNA]</scope>
    <source>
        <strain evidence="10">TUCIM 6016</strain>
    </source>
</reference>
<feature type="region of interest" description="Disordered" evidence="6">
    <location>
        <begin position="421"/>
        <end position="443"/>
    </location>
</feature>
<gene>
    <name evidence="9" type="ORF">BBK36DRAFT_1125721</name>
</gene>
<dbReference type="OrthoDB" id="5966927at2759"/>
<evidence type="ECO:0000256" key="1">
    <source>
        <dbReference type="ARBA" id="ARBA00004473"/>
    </source>
</evidence>
<dbReference type="GO" id="GO:0005637">
    <property type="term" value="C:nuclear inner membrane"/>
    <property type="evidence" value="ECO:0007669"/>
    <property type="project" value="UniProtKB-SubCell"/>
</dbReference>
<keyword evidence="4 7" id="KW-0472">Membrane</keyword>
<dbReference type="GO" id="GO:0044732">
    <property type="term" value="C:mitotic spindle pole body"/>
    <property type="evidence" value="ECO:0007669"/>
    <property type="project" value="TreeGrafter"/>
</dbReference>
<evidence type="ECO:0000259" key="8">
    <source>
        <dbReference type="Pfam" id="PF09779"/>
    </source>
</evidence>
<sequence length="704" mass="79141">MALRGRLLSCFYCGRRSSIRYDGRIRDWLCTNCDATNYLDENGDITDPPALESSTPKRFAKELPSRPASPTDSVFCEKCLKNQRLFTRSLAQYFPDDPSHPDYPELERKYYRYRKDLEKRYPQVCNDCAKKVEERINQAGYTAKTDHLRRMMERSRGRRAPTKTTPLDMANAMGRWLWWGGFVIQLLWHVVSASNVLDKNENGMYDPDDQSYTKHLITWLKRLCAFLPSAATLIGWSIKAGFLSAWWNPHFVQFNRGFTRHLMGFTQWYCFQGLIIFFRYIFRSVLDMQGGQAQSTGAQLSAHFAMACIMAVIYSLARGSIKVDTTPLFGVTERTVSANQMSSPPPRKRKIREPKTLAEALTEALESANPSPVKTPSRMPNISRSPLPPRFNPHPFQTTHDELSFAGFSISDKSPQKLARGQDADAMDWSPLPKQTQKSPYRAFQDAPVSKLGARPFGQAPTQPDAGPFWFKVPSAPTNPAQRLRNPPNAPLIKRAFSVEPVKEEKSFSFGRSFMDEKREEVPRASSVDFRSPSFFAPERPDEADALADALGQSFSFESVLGDDHSDSEETVVNEELPILSSGEESHKYDLYLLTALLPSWFLPLAIATPYTREARLAILSVAGIIAIRSIGGATQQLLGGDGKSSSLAMYFASLASVVELSAVCWTGWQLWTKGVDVSQHGPNVLAFMLAHQALRGVSLRRQP</sequence>
<dbReference type="InterPro" id="IPR018617">
    <property type="entry name" value="Ima1_N"/>
</dbReference>
<organism evidence="9 10">
    <name type="scientific">Trichoderma citrinoviride</name>
    <dbReference type="NCBI Taxonomy" id="58853"/>
    <lineage>
        <taxon>Eukaryota</taxon>
        <taxon>Fungi</taxon>
        <taxon>Dikarya</taxon>
        <taxon>Ascomycota</taxon>
        <taxon>Pezizomycotina</taxon>
        <taxon>Sordariomycetes</taxon>
        <taxon>Hypocreomycetidae</taxon>
        <taxon>Hypocreales</taxon>
        <taxon>Hypocreaceae</taxon>
        <taxon>Trichoderma</taxon>
    </lineage>
</organism>
<evidence type="ECO:0000256" key="5">
    <source>
        <dbReference type="ARBA" id="ARBA00023242"/>
    </source>
</evidence>
<dbReference type="GO" id="GO:0034992">
    <property type="term" value="C:microtubule organizing center attachment site"/>
    <property type="evidence" value="ECO:0007669"/>
    <property type="project" value="TreeGrafter"/>
</dbReference>
<evidence type="ECO:0000313" key="9">
    <source>
        <dbReference type="EMBL" id="PTB63717.1"/>
    </source>
</evidence>
<dbReference type="GO" id="GO:0034506">
    <property type="term" value="C:chromosome, centromeric core domain"/>
    <property type="evidence" value="ECO:0007669"/>
    <property type="project" value="TreeGrafter"/>
</dbReference>
<evidence type="ECO:0000256" key="6">
    <source>
        <dbReference type="SAM" id="MobiDB-lite"/>
    </source>
</evidence>
<dbReference type="Pfam" id="PF09779">
    <property type="entry name" value="Ima1_N"/>
    <property type="match status" value="1"/>
</dbReference>
<dbReference type="RefSeq" id="XP_024747037.1">
    <property type="nucleotide sequence ID" value="XM_024891309.1"/>
</dbReference>
<comment type="subcellular location">
    <subcellularLocation>
        <location evidence="1">Nucleus inner membrane</location>
        <topology evidence="1">Multi-pass membrane protein</topology>
    </subcellularLocation>
</comment>
<dbReference type="PANTHER" id="PTHR28538:SF1">
    <property type="entry name" value="INTEGRAL INNER NUCLEAR MEMBRANE PROTEIN IMA1"/>
    <property type="match status" value="1"/>
</dbReference>
<keyword evidence="2 7" id="KW-0812">Transmembrane</keyword>
<keyword evidence="5" id="KW-0539">Nucleus</keyword>
<dbReference type="InterPro" id="IPR042321">
    <property type="entry name" value="Ima1"/>
</dbReference>
<accession>A0A2T4B310</accession>
<evidence type="ECO:0000256" key="7">
    <source>
        <dbReference type="SAM" id="Phobius"/>
    </source>
</evidence>
<feature type="domain" description="Ima1 N-terminal" evidence="8">
    <location>
        <begin position="8"/>
        <end position="132"/>
    </location>
</feature>
<dbReference type="EMBL" id="KZ680218">
    <property type="protein sequence ID" value="PTB63717.1"/>
    <property type="molecule type" value="Genomic_DNA"/>
</dbReference>
<evidence type="ECO:0000256" key="4">
    <source>
        <dbReference type="ARBA" id="ARBA00023136"/>
    </source>
</evidence>
<feature type="transmembrane region" description="Helical" evidence="7">
    <location>
        <begin position="225"/>
        <end position="247"/>
    </location>
</feature>
<dbReference type="GeneID" id="36599427"/>
<dbReference type="AlphaFoldDB" id="A0A2T4B310"/>
<name>A0A2T4B310_9HYPO</name>
<feature type="transmembrane region" description="Helical" evidence="7">
    <location>
        <begin position="268"/>
        <end position="286"/>
    </location>
</feature>
<protein>
    <recommendedName>
        <fullName evidence="8">Ima1 N-terminal domain-containing protein</fullName>
    </recommendedName>
</protein>
<keyword evidence="3 7" id="KW-1133">Transmembrane helix</keyword>
<evidence type="ECO:0000256" key="3">
    <source>
        <dbReference type="ARBA" id="ARBA00022989"/>
    </source>
</evidence>
<dbReference type="PANTHER" id="PTHR28538">
    <property type="entry name" value="INTEGRAL INNER NUCLEAR MEMBRANE PROTEIN IMA1"/>
    <property type="match status" value="1"/>
</dbReference>
<evidence type="ECO:0000313" key="10">
    <source>
        <dbReference type="Proteomes" id="UP000241546"/>
    </source>
</evidence>
<dbReference type="Proteomes" id="UP000241546">
    <property type="component" value="Unassembled WGS sequence"/>
</dbReference>
<feature type="region of interest" description="Disordered" evidence="6">
    <location>
        <begin position="44"/>
        <end position="70"/>
    </location>
</feature>
<evidence type="ECO:0000256" key="2">
    <source>
        <dbReference type="ARBA" id="ARBA00022692"/>
    </source>
</evidence>
<feature type="transmembrane region" description="Helical" evidence="7">
    <location>
        <begin position="298"/>
        <end position="317"/>
    </location>
</feature>
<dbReference type="GO" id="GO:0071765">
    <property type="term" value="P:nuclear inner membrane organization"/>
    <property type="evidence" value="ECO:0007669"/>
    <property type="project" value="InterPro"/>
</dbReference>